<feature type="transmembrane region" description="Helical" evidence="2">
    <location>
        <begin position="165"/>
        <end position="186"/>
    </location>
</feature>
<evidence type="ECO:0000256" key="1">
    <source>
        <dbReference type="SAM" id="Coils"/>
    </source>
</evidence>
<dbReference type="EMBL" id="JAPFFF010000003">
    <property type="protein sequence ID" value="KAK8893132.1"/>
    <property type="molecule type" value="Genomic_DNA"/>
</dbReference>
<evidence type="ECO:0000313" key="4">
    <source>
        <dbReference type="Proteomes" id="UP001470230"/>
    </source>
</evidence>
<proteinExistence type="predicted"/>
<keyword evidence="2" id="KW-0812">Transmembrane</keyword>
<accession>A0ABR2KRU7</accession>
<evidence type="ECO:0000256" key="2">
    <source>
        <dbReference type="SAM" id="Phobius"/>
    </source>
</evidence>
<protein>
    <submittedName>
        <fullName evidence="3">Uncharacterized protein</fullName>
    </submittedName>
</protein>
<keyword evidence="2" id="KW-1133">Transmembrane helix</keyword>
<gene>
    <name evidence="3" type="ORF">M9Y10_021547</name>
</gene>
<keyword evidence="2" id="KW-0472">Membrane</keyword>
<feature type="coiled-coil region" evidence="1">
    <location>
        <begin position="80"/>
        <end position="107"/>
    </location>
</feature>
<keyword evidence="1" id="KW-0175">Coiled coil</keyword>
<comment type="caution">
    <text evidence="3">The sequence shown here is derived from an EMBL/GenBank/DDBJ whole genome shotgun (WGS) entry which is preliminary data.</text>
</comment>
<sequence length="191" mass="22161">MISFLLIFSFSQIETEKTNLAEYYLAHLDLVSTPEKRNKAILKCLTEIALIIDAEASKKKVKSVIEEKFNPLTNLIDSKDRDMKTKFKDLQNEANNLEKEITKIINETESSLHQSLKNIRKEIIDSFNEIVKYSQIVNDNNINQIVDNIDESIEKQKNFSLQNSIAFFILLQIILGLAIFLSYRYIQNLKI</sequence>
<reference evidence="3 4" key="1">
    <citation type="submission" date="2024-04" db="EMBL/GenBank/DDBJ databases">
        <title>Tritrichomonas musculus Genome.</title>
        <authorList>
            <person name="Alves-Ferreira E."/>
            <person name="Grigg M."/>
            <person name="Lorenzi H."/>
            <person name="Galac M."/>
        </authorList>
    </citation>
    <scope>NUCLEOTIDE SEQUENCE [LARGE SCALE GENOMIC DNA]</scope>
    <source>
        <strain evidence="3 4">EAF2021</strain>
    </source>
</reference>
<dbReference type="Proteomes" id="UP001470230">
    <property type="component" value="Unassembled WGS sequence"/>
</dbReference>
<evidence type="ECO:0000313" key="3">
    <source>
        <dbReference type="EMBL" id="KAK8893132.1"/>
    </source>
</evidence>
<organism evidence="3 4">
    <name type="scientific">Tritrichomonas musculus</name>
    <dbReference type="NCBI Taxonomy" id="1915356"/>
    <lineage>
        <taxon>Eukaryota</taxon>
        <taxon>Metamonada</taxon>
        <taxon>Parabasalia</taxon>
        <taxon>Tritrichomonadida</taxon>
        <taxon>Tritrichomonadidae</taxon>
        <taxon>Tritrichomonas</taxon>
    </lineage>
</organism>
<keyword evidence="4" id="KW-1185">Reference proteome</keyword>
<name>A0ABR2KRU7_9EUKA</name>